<dbReference type="EC" id="2.3.-.-" evidence="9"/>
<keyword evidence="9" id="KW-0012">Acyltransferase</keyword>
<feature type="transmembrane region" description="Helical" evidence="9">
    <location>
        <begin position="30"/>
        <end position="47"/>
    </location>
</feature>
<organism evidence="10 13">
    <name type="scientific">Wallemia mellicola</name>
    <dbReference type="NCBI Taxonomy" id="1708541"/>
    <lineage>
        <taxon>Eukaryota</taxon>
        <taxon>Fungi</taxon>
        <taxon>Dikarya</taxon>
        <taxon>Basidiomycota</taxon>
        <taxon>Wallemiomycotina</taxon>
        <taxon>Wallemiomycetes</taxon>
        <taxon>Wallemiales</taxon>
        <taxon>Wallemiaceae</taxon>
        <taxon>Wallemia</taxon>
    </lineage>
</organism>
<keyword evidence="5 9" id="KW-0812">Transmembrane</keyword>
<dbReference type="GO" id="GO:0032216">
    <property type="term" value="F:glucosaminyl-phosphatidylinositol O-acyltransferase activity"/>
    <property type="evidence" value="ECO:0007669"/>
    <property type="project" value="TreeGrafter"/>
</dbReference>
<dbReference type="NCBIfam" id="TIGR00172">
    <property type="entry name" value="maf"/>
    <property type="match status" value="1"/>
</dbReference>
<evidence type="ECO:0000256" key="8">
    <source>
        <dbReference type="ARBA" id="ARBA00023136"/>
    </source>
</evidence>
<gene>
    <name evidence="10" type="ORF">E3Q02_03235</name>
    <name evidence="11" type="ORF">E3Q03_01318</name>
</gene>
<evidence type="ECO:0000313" key="12">
    <source>
        <dbReference type="Proteomes" id="UP000305362"/>
    </source>
</evidence>
<feature type="transmembrane region" description="Helical" evidence="9">
    <location>
        <begin position="89"/>
        <end position="108"/>
    </location>
</feature>
<dbReference type="Pfam" id="PF02545">
    <property type="entry name" value="Maf"/>
    <property type="match status" value="1"/>
</dbReference>
<dbReference type="AlphaFoldDB" id="A0AB38MVA0"/>
<dbReference type="GO" id="GO:0072659">
    <property type="term" value="P:protein localization to plasma membrane"/>
    <property type="evidence" value="ECO:0007669"/>
    <property type="project" value="TreeGrafter"/>
</dbReference>
<dbReference type="PANTHER" id="PTHR20661:SF0">
    <property type="entry name" value="PHOSPHATIDYLINOSITOL-GLYCAN BIOSYNTHESIS CLASS W PROTEIN"/>
    <property type="match status" value="1"/>
</dbReference>
<dbReference type="SUPFAM" id="SSF52972">
    <property type="entry name" value="ITPase-like"/>
    <property type="match status" value="1"/>
</dbReference>
<keyword evidence="7 9" id="KW-1133">Transmembrane helix</keyword>
<comment type="subcellular location">
    <subcellularLocation>
        <location evidence="9">Endoplasmic reticulum membrane</location>
        <topology evidence="9">Multi-pass membrane protein</topology>
    </subcellularLocation>
    <subcellularLocation>
        <location evidence="1">Membrane</location>
        <topology evidence="1">Multi-pass membrane protein</topology>
    </subcellularLocation>
</comment>
<evidence type="ECO:0000313" key="13">
    <source>
        <dbReference type="Proteomes" id="UP000309601"/>
    </source>
</evidence>
<evidence type="ECO:0000256" key="5">
    <source>
        <dbReference type="ARBA" id="ARBA00022692"/>
    </source>
</evidence>
<comment type="function">
    <text evidence="9">A acetyltransferase, which acetylates the inositol ring of phosphatidylinositol during biosynthesis of GPI-anchor.</text>
</comment>
<dbReference type="InterPro" id="IPR009447">
    <property type="entry name" value="PIGW/GWT1"/>
</dbReference>
<name>A0AB38MVA0_9BASI</name>
<keyword evidence="9" id="KW-0256">Endoplasmic reticulum</keyword>
<evidence type="ECO:0000256" key="2">
    <source>
        <dbReference type="ARBA" id="ARBA00004687"/>
    </source>
</evidence>
<feature type="transmembrane region" description="Helical" evidence="9">
    <location>
        <begin position="59"/>
        <end position="77"/>
    </location>
</feature>
<dbReference type="Proteomes" id="UP000305362">
    <property type="component" value="Unassembled WGS sequence"/>
</dbReference>
<dbReference type="GO" id="GO:0006506">
    <property type="term" value="P:GPI anchor biosynthetic process"/>
    <property type="evidence" value="ECO:0007669"/>
    <property type="project" value="UniProtKB-KW"/>
</dbReference>
<dbReference type="GO" id="GO:0047429">
    <property type="term" value="F:nucleoside triphosphate diphosphatase activity"/>
    <property type="evidence" value="ECO:0007669"/>
    <property type="project" value="InterPro"/>
</dbReference>
<feature type="transmembrane region" description="Helical" evidence="9">
    <location>
        <begin position="128"/>
        <end position="148"/>
    </location>
</feature>
<evidence type="ECO:0000313" key="10">
    <source>
        <dbReference type="EMBL" id="TIC62997.1"/>
    </source>
</evidence>
<proteinExistence type="inferred from homology"/>
<reference evidence="12 13" key="1">
    <citation type="submission" date="2019-03" db="EMBL/GenBank/DDBJ databases">
        <title>Sequencing 25 genomes of Wallemia mellicola.</title>
        <authorList>
            <person name="Gostincar C."/>
        </authorList>
    </citation>
    <scope>NUCLEOTIDE SEQUENCE [LARGE SCALE GENOMIC DNA]</scope>
    <source>
        <strain evidence="10 13">EXF-1274</strain>
        <strain evidence="11 12">EXF-1277</strain>
    </source>
</reference>
<dbReference type="InterPro" id="IPR003697">
    <property type="entry name" value="Maf-like"/>
</dbReference>
<comment type="pathway">
    <text evidence="2 9">Glycolipid biosynthesis; glycosylphosphatidylinositol-anchor biosynthesis.</text>
</comment>
<dbReference type="GO" id="GO:0005789">
    <property type="term" value="C:endoplasmic reticulum membrane"/>
    <property type="evidence" value="ECO:0007669"/>
    <property type="project" value="UniProtKB-SubCell"/>
</dbReference>
<protein>
    <recommendedName>
        <fullName evidence="9">GPI-anchored wall transfer protein</fullName>
        <ecNumber evidence="9">2.3.-.-</ecNumber>
    </recommendedName>
</protein>
<feature type="transmembrane region" description="Helical" evidence="9">
    <location>
        <begin position="206"/>
        <end position="224"/>
    </location>
</feature>
<sequence>MDLGVGSFTFALGVVDAKYHILKSYNMRKVLPLIALAIIRLIAVSLSDYPQHSSEYGTHWNFFCTLAMLPLLTKPLTIINQHTDIQFSWMAVLIGVSFQVLLSCTSLQEWTLHAPRDDVLSHNKEGIVSMVGYLCIYLFGLDIGLYSLPQDPYAYFRKRLTKKVAKDKRDKLLIILASFSILYWSLYGGARFFNMEVSRRMANLPYILWTVAFNTSFLTLFLLIDLVNFKTPSRQAVAVPGILQAINNNGLALFLISTCQHCSTWLGYFLSNNNNTKQEEEKPLKTLLDNPPAAAKKQILPFRLPSLDKLKDKHVILASASPRRLDILAQVGIHPRVIPSTFEETLSKDDYLHNPHAYPINTATEKGKEVYERLVLEDDKNSPDLVISADTVVLVPDDAPSLSKGQSYDEVINQPLTYSICEKPKDADDQYRMLADASGRELQVVTGVCITYPILQSPGYAQKTFANMTKVHFFDNDHDVIEKYIETGEGIDRAGGFALQGLGSLLIQGIEGDYNNVVGFPLSEFIRFLDTLIENDDGVLDL</sequence>
<dbReference type="Pfam" id="PF06423">
    <property type="entry name" value="GWT1"/>
    <property type="match status" value="1"/>
</dbReference>
<evidence type="ECO:0000256" key="1">
    <source>
        <dbReference type="ARBA" id="ARBA00004141"/>
    </source>
</evidence>
<evidence type="ECO:0000256" key="3">
    <source>
        <dbReference type="ARBA" id="ARBA00007559"/>
    </source>
</evidence>
<accession>A0AB38MVA0</accession>
<comment type="caution">
    <text evidence="9">Lacks conserved residue(s) required for the propagation of feature annotation.</text>
</comment>
<keyword evidence="9" id="KW-0808">Transferase</keyword>
<evidence type="ECO:0000256" key="9">
    <source>
        <dbReference type="RuleBase" id="RU280819"/>
    </source>
</evidence>
<keyword evidence="4 9" id="KW-0337">GPI-anchor biosynthesis</keyword>
<dbReference type="EMBL" id="SPRV01000009">
    <property type="protein sequence ID" value="TIC69656.1"/>
    <property type="molecule type" value="Genomic_DNA"/>
</dbReference>
<evidence type="ECO:0000256" key="6">
    <source>
        <dbReference type="ARBA" id="ARBA00022801"/>
    </source>
</evidence>
<dbReference type="HAMAP" id="MF_00528">
    <property type="entry name" value="Maf"/>
    <property type="match status" value="1"/>
</dbReference>
<evidence type="ECO:0000256" key="7">
    <source>
        <dbReference type="ARBA" id="ARBA00022989"/>
    </source>
</evidence>
<keyword evidence="8 9" id="KW-0472">Membrane</keyword>
<feature type="transmembrane region" description="Helical" evidence="9">
    <location>
        <begin position="169"/>
        <end position="186"/>
    </location>
</feature>
<comment type="caution">
    <text evidence="10">The sequence shown here is derived from an EMBL/GenBank/DDBJ whole genome shotgun (WGS) entry which is preliminary data.</text>
</comment>
<evidence type="ECO:0000313" key="11">
    <source>
        <dbReference type="EMBL" id="TIC69656.1"/>
    </source>
</evidence>
<dbReference type="Gene3D" id="3.90.950.10">
    <property type="match status" value="1"/>
</dbReference>
<dbReference type="EMBL" id="SPRW01000040">
    <property type="protein sequence ID" value="TIC62997.1"/>
    <property type="molecule type" value="Genomic_DNA"/>
</dbReference>
<dbReference type="CDD" id="cd00555">
    <property type="entry name" value="Maf"/>
    <property type="match status" value="1"/>
</dbReference>
<dbReference type="PANTHER" id="PTHR20661">
    <property type="entry name" value="PHOSPHATIDYLINOSITOL-GLYCAN BIOSYNTHESIS CLASS W PROTEIN"/>
    <property type="match status" value="1"/>
</dbReference>
<keyword evidence="6" id="KW-0378">Hydrolase</keyword>
<dbReference type="Proteomes" id="UP000309601">
    <property type="component" value="Unassembled WGS sequence"/>
</dbReference>
<evidence type="ECO:0000256" key="4">
    <source>
        <dbReference type="ARBA" id="ARBA00022502"/>
    </source>
</evidence>
<comment type="similarity">
    <text evidence="3 9">Belongs to the PIGW family.</text>
</comment>
<dbReference type="InterPro" id="IPR029001">
    <property type="entry name" value="ITPase-like_fam"/>
</dbReference>